<feature type="compositionally biased region" description="Polar residues" evidence="1">
    <location>
        <begin position="1"/>
        <end position="16"/>
    </location>
</feature>
<gene>
    <name evidence="3" type="ORF">PAAG_02916</name>
</gene>
<feature type="domain" description="N-acetyltransferase" evidence="2">
    <location>
        <begin position="28"/>
        <end position="161"/>
    </location>
</feature>
<evidence type="ECO:0000313" key="3">
    <source>
        <dbReference type="EMBL" id="EEH40940.1"/>
    </source>
</evidence>
<dbReference type="UniPathway" id="UPA00113">
    <property type="reaction ID" value="UER00529"/>
</dbReference>
<dbReference type="PANTHER" id="PTHR13355:SF23">
    <property type="entry name" value="FAMILY N-ACETYLTRANSFERASE, PUTATIVE (AFU_ORTHOLOGUE AFUA_3G00870)-RELATED"/>
    <property type="match status" value="1"/>
</dbReference>
<dbReference type="AlphaFoldDB" id="C1GWM1"/>
<dbReference type="VEuPathDB" id="FungiDB:PAAG_02916"/>
<dbReference type="GO" id="GO:0008080">
    <property type="term" value="F:N-acetyltransferase activity"/>
    <property type="evidence" value="ECO:0007669"/>
    <property type="project" value="TreeGrafter"/>
</dbReference>
<dbReference type="OMA" id="WYGCYVT"/>
<keyword evidence="3" id="KW-0808">Transferase</keyword>
<name>C1GWM1_PARBA</name>
<dbReference type="Gene3D" id="3.40.630.30">
    <property type="match status" value="1"/>
</dbReference>
<dbReference type="InterPro" id="IPR039143">
    <property type="entry name" value="GNPNAT1-like"/>
</dbReference>
<proteinExistence type="predicted"/>
<dbReference type="KEGG" id="pbl:PAAG_02916"/>
<evidence type="ECO:0000259" key="2">
    <source>
        <dbReference type="PROSITE" id="PS51186"/>
    </source>
</evidence>
<dbReference type="eggNOG" id="ENOG502S7ZF">
    <property type="taxonomic scope" value="Eukaryota"/>
</dbReference>
<dbReference type="Proteomes" id="UP000002059">
    <property type="component" value="Partially assembled WGS sequence"/>
</dbReference>
<dbReference type="GO" id="GO:0006048">
    <property type="term" value="P:UDP-N-acetylglucosamine biosynthetic process"/>
    <property type="evidence" value="ECO:0007669"/>
    <property type="project" value="UniProtKB-UniPathway"/>
</dbReference>
<accession>C1GWM1</accession>
<feature type="region of interest" description="Disordered" evidence="1">
    <location>
        <begin position="1"/>
        <end position="27"/>
    </location>
</feature>
<dbReference type="STRING" id="502779.C1GWM1"/>
<dbReference type="SUPFAM" id="SSF55729">
    <property type="entry name" value="Acyl-CoA N-acyltransferases (Nat)"/>
    <property type="match status" value="1"/>
</dbReference>
<evidence type="ECO:0000256" key="1">
    <source>
        <dbReference type="SAM" id="MobiDB-lite"/>
    </source>
</evidence>
<sequence>MSFNTDPANLASSGEPTPTPSRPIHPDYHLRDGYPNIPEYLGLRRTPNLSHKTEEQAILALPGSWFGCCVVHTETNTTVGMGRIIGDGGWYFHIVDMVVAAEHQRKGLGDVVLARLLERIREVAPPGAWVSLLADPPGRKLYVKHGFKETAPRSIGMALDI</sequence>
<organism evidence="3 4">
    <name type="scientific">Paracoccidioides lutzii (strain ATCC MYA-826 / Pb01)</name>
    <name type="common">Paracoccidioides brasiliensis</name>
    <dbReference type="NCBI Taxonomy" id="502779"/>
    <lineage>
        <taxon>Eukaryota</taxon>
        <taxon>Fungi</taxon>
        <taxon>Dikarya</taxon>
        <taxon>Ascomycota</taxon>
        <taxon>Pezizomycotina</taxon>
        <taxon>Eurotiomycetes</taxon>
        <taxon>Eurotiomycetidae</taxon>
        <taxon>Onygenales</taxon>
        <taxon>Ajellomycetaceae</taxon>
        <taxon>Paracoccidioides</taxon>
    </lineage>
</organism>
<dbReference type="PANTHER" id="PTHR13355">
    <property type="entry name" value="GLUCOSAMINE 6-PHOSPHATE N-ACETYLTRANSFERASE"/>
    <property type="match status" value="1"/>
</dbReference>
<dbReference type="Pfam" id="PF13673">
    <property type="entry name" value="Acetyltransf_10"/>
    <property type="match status" value="1"/>
</dbReference>
<protein>
    <submittedName>
        <fullName evidence="3">GNAT family N-acetyltransferase</fullName>
    </submittedName>
</protein>
<evidence type="ECO:0000313" key="4">
    <source>
        <dbReference type="Proteomes" id="UP000002059"/>
    </source>
</evidence>
<dbReference type="InterPro" id="IPR000182">
    <property type="entry name" value="GNAT_dom"/>
</dbReference>
<dbReference type="PROSITE" id="PS51186">
    <property type="entry name" value="GNAT"/>
    <property type="match status" value="1"/>
</dbReference>
<dbReference type="GeneID" id="9098657"/>
<dbReference type="RefSeq" id="XP_002795440.1">
    <property type="nucleotide sequence ID" value="XM_002795394.1"/>
</dbReference>
<dbReference type="InterPro" id="IPR016181">
    <property type="entry name" value="Acyl_CoA_acyltransferase"/>
</dbReference>
<keyword evidence="4" id="KW-1185">Reference proteome</keyword>
<dbReference type="CDD" id="cd04301">
    <property type="entry name" value="NAT_SF"/>
    <property type="match status" value="1"/>
</dbReference>
<dbReference type="HOGENOM" id="CLU_086503_7_0_1"/>
<dbReference type="EMBL" id="KN293997">
    <property type="protein sequence ID" value="EEH40940.1"/>
    <property type="molecule type" value="Genomic_DNA"/>
</dbReference>
<reference evidence="3 4" key="1">
    <citation type="journal article" date="2011" name="PLoS Genet.">
        <title>Comparative genomic analysis of human fungal pathogens causing paracoccidioidomycosis.</title>
        <authorList>
            <person name="Desjardins C.A."/>
            <person name="Champion M.D."/>
            <person name="Holder J.W."/>
            <person name="Muszewska A."/>
            <person name="Goldberg J."/>
            <person name="Bailao A.M."/>
            <person name="Brigido M.M."/>
            <person name="Ferreira M.E."/>
            <person name="Garcia A.M."/>
            <person name="Grynberg M."/>
            <person name="Gujja S."/>
            <person name="Heiman D.I."/>
            <person name="Henn M.R."/>
            <person name="Kodira C.D."/>
            <person name="Leon-Narvaez H."/>
            <person name="Longo L.V."/>
            <person name="Ma L.J."/>
            <person name="Malavazi I."/>
            <person name="Matsuo A.L."/>
            <person name="Morais F.V."/>
            <person name="Pereira M."/>
            <person name="Rodriguez-Brito S."/>
            <person name="Sakthikumar S."/>
            <person name="Salem-Izacc S.M."/>
            <person name="Sykes S.M."/>
            <person name="Teixeira M.M."/>
            <person name="Vallejo M.C."/>
            <person name="Walter M.E."/>
            <person name="Yandava C."/>
            <person name="Young S."/>
            <person name="Zeng Q."/>
            <person name="Zucker J."/>
            <person name="Felipe M.S."/>
            <person name="Goldman G.H."/>
            <person name="Haas B.J."/>
            <person name="McEwen J.G."/>
            <person name="Nino-Vega G."/>
            <person name="Puccia R."/>
            <person name="San-Blas G."/>
            <person name="Soares C.M."/>
            <person name="Birren B.W."/>
            <person name="Cuomo C.A."/>
        </authorList>
    </citation>
    <scope>NUCLEOTIDE SEQUENCE [LARGE SCALE GENOMIC DNA]</scope>
    <source>
        <strain evidence="4">ATCC MYA-826 / Pb01</strain>
    </source>
</reference>
<dbReference type="OrthoDB" id="2744543at2759"/>